<dbReference type="Proteomes" id="UP000035909">
    <property type="component" value="Unassembled WGS sequence"/>
</dbReference>
<dbReference type="GO" id="GO:0000160">
    <property type="term" value="P:phosphorelay signal transduction system"/>
    <property type="evidence" value="ECO:0007669"/>
    <property type="project" value="InterPro"/>
</dbReference>
<proteinExistence type="predicted"/>
<dbReference type="SUPFAM" id="SSF46894">
    <property type="entry name" value="C-terminal effector domain of the bipartite response regulators"/>
    <property type="match status" value="1"/>
</dbReference>
<keyword evidence="3" id="KW-0472">Membrane</keyword>
<dbReference type="GO" id="GO:0006355">
    <property type="term" value="P:regulation of DNA-templated transcription"/>
    <property type="evidence" value="ECO:0007669"/>
    <property type="project" value="InterPro"/>
</dbReference>
<evidence type="ECO:0000313" key="6">
    <source>
        <dbReference type="Proteomes" id="UP000035909"/>
    </source>
</evidence>
<dbReference type="EMBL" id="LDOU01000035">
    <property type="protein sequence ID" value="KLV04353.1"/>
    <property type="molecule type" value="Genomic_DNA"/>
</dbReference>
<sequence>MNKIESKLLIGQRFVFDPYDNSLVDKLEEDELTRLGTNESRALCLLVEEPGAIITRTRLHNYVWREQGFEVDDSSLTQAISTLRKALKDSTKSPEFIKTVPKRGYQMIASVETLSDSTPPVSESEPAEAILDGLPVAELDDAVTVSTPSASGQTNTAAGASHASVSHHYMAQNHAGFGSLSHTSAGLKLASIIALLLAFVMPLIVTVIMPQKSSAFTQLTQIDGIPVLVPQNHPSVSQWETMISQCVESYLEYHQGDRRPTEVIATGGQSSQLWLNYVHNDKIPNENVTLRLLTSNKDNATLCQ</sequence>
<dbReference type="Pfam" id="PF00486">
    <property type="entry name" value="Trans_reg_C"/>
    <property type="match status" value="1"/>
</dbReference>
<accession>A0A0J1GXG6</accession>
<feature type="domain" description="OmpR/PhoB-type" evidence="4">
    <location>
        <begin position="5"/>
        <end position="109"/>
    </location>
</feature>
<dbReference type="SMART" id="SM00862">
    <property type="entry name" value="Trans_reg_C"/>
    <property type="match status" value="1"/>
</dbReference>
<dbReference type="RefSeq" id="WP_047887841.1">
    <property type="nucleotide sequence ID" value="NZ_CP071325.1"/>
</dbReference>
<dbReference type="InterPro" id="IPR001867">
    <property type="entry name" value="OmpR/PhoB-type_DNA-bd"/>
</dbReference>
<keyword evidence="1 2" id="KW-0238">DNA-binding</keyword>
<gene>
    <name evidence="5" type="ORF">ABT57_23970</name>
</gene>
<dbReference type="InterPro" id="IPR016032">
    <property type="entry name" value="Sig_transdc_resp-reg_C-effctor"/>
</dbReference>
<feature type="transmembrane region" description="Helical" evidence="3">
    <location>
        <begin position="189"/>
        <end position="209"/>
    </location>
</feature>
<dbReference type="Gene3D" id="1.10.10.10">
    <property type="entry name" value="Winged helix-like DNA-binding domain superfamily/Winged helix DNA-binding domain"/>
    <property type="match status" value="1"/>
</dbReference>
<keyword evidence="3" id="KW-0812">Transmembrane</keyword>
<dbReference type="CDD" id="cd00383">
    <property type="entry name" value="trans_reg_C"/>
    <property type="match status" value="1"/>
</dbReference>
<evidence type="ECO:0000256" key="3">
    <source>
        <dbReference type="SAM" id="Phobius"/>
    </source>
</evidence>
<dbReference type="STRING" id="320778.ABT57_23970"/>
<reference evidence="5 6" key="1">
    <citation type="submission" date="2015-05" db="EMBL/GenBank/DDBJ databases">
        <title>Photobacterium galathea sp. nov.</title>
        <authorList>
            <person name="Machado H."/>
            <person name="Gram L."/>
        </authorList>
    </citation>
    <scope>NUCLEOTIDE SEQUENCE [LARGE SCALE GENOMIC DNA]</scope>
    <source>
        <strain evidence="5 6">DSM 22954</strain>
    </source>
</reference>
<evidence type="ECO:0000256" key="1">
    <source>
        <dbReference type="ARBA" id="ARBA00023125"/>
    </source>
</evidence>
<name>A0A0J1GXG6_9GAMM</name>
<dbReference type="GO" id="GO:0003677">
    <property type="term" value="F:DNA binding"/>
    <property type="evidence" value="ECO:0007669"/>
    <property type="project" value="UniProtKB-UniRule"/>
</dbReference>
<keyword evidence="6" id="KW-1185">Reference proteome</keyword>
<evidence type="ECO:0000259" key="4">
    <source>
        <dbReference type="PROSITE" id="PS51755"/>
    </source>
</evidence>
<dbReference type="PATRIC" id="fig|320778.3.peg.5126"/>
<keyword evidence="3" id="KW-1133">Transmembrane helix</keyword>
<dbReference type="OrthoDB" id="1971692at2"/>
<dbReference type="InterPro" id="IPR036388">
    <property type="entry name" value="WH-like_DNA-bd_sf"/>
</dbReference>
<feature type="DNA-binding region" description="OmpR/PhoB-type" evidence="2">
    <location>
        <begin position="5"/>
        <end position="109"/>
    </location>
</feature>
<dbReference type="AlphaFoldDB" id="A0A0J1GXG6"/>
<dbReference type="PROSITE" id="PS51755">
    <property type="entry name" value="OMPR_PHOB"/>
    <property type="match status" value="1"/>
</dbReference>
<evidence type="ECO:0000256" key="2">
    <source>
        <dbReference type="PROSITE-ProRule" id="PRU01091"/>
    </source>
</evidence>
<organism evidence="5 6">
    <name type="scientific">Photobacterium ganghwense</name>
    <dbReference type="NCBI Taxonomy" id="320778"/>
    <lineage>
        <taxon>Bacteria</taxon>
        <taxon>Pseudomonadati</taxon>
        <taxon>Pseudomonadota</taxon>
        <taxon>Gammaproteobacteria</taxon>
        <taxon>Vibrionales</taxon>
        <taxon>Vibrionaceae</taxon>
        <taxon>Photobacterium</taxon>
    </lineage>
</organism>
<comment type="caution">
    <text evidence="5">The sequence shown here is derived from an EMBL/GenBank/DDBJ whole genome shotgun (WGS) entry which is preliminary data.</text>
</comment>
<evidence type="ECO:0000313" key="5">
    <source>
        <dbReference type="EMBL" id="KLV04353.1"/>
    </source>
</evidence>
<protein>
    <submittedName>
        <fullName evidence="5">Transcriptional regulator</fullName>
    </submittedName>
</protein>